<evidence type="ECO:0000313" key="2">
    <source>
        <dbReference type="Proteomes" id="UP000243904"/>
    </source>
</evidence>
<dbReference type="EMBL" id="LT629750">
    <property type="protein sequence ID" value="SDS24309.1"/>
    <property type="molecule type" value="Genomic_DNA"/>
</dbReference>
<protein>
    <submittedName>
        <fullName evidence="1">Uncharacterized protein</fullName>
    </submittedName>
</protein>
<evidence type="ECO:0000313" key="1">
    <source>
        <dbReference type="EMBL" id="SDS24309.1"/>
    </source>
</evidence>
<organism evidence="1 2">
    <name type="scientific">Bradyrhizobium canariense</name>
    <dbReference type="NCBI Taxonomy" id="255045"/>
    <lineage>
        <taxon>Bacteria</taxon>
        <taxon>Pseudomonadati</taxon>
        <taxon>Pseudomonadota</taxon>
        <taxon>Alphaproteobacteria</taxon>
        <taxon>Hyphomicrobiales</taxon>
        <taxon>Nitrobacteraceae</taxon>
        <taxon>Bradyrhizobium</taxon>
    </lineage>
</organism>
<dbReference type="RefSeq" id="WP_146686760.1">
    <property type="nucleotide sequence ID" value="NZ_LT629750.1"/>
</dbReference>
<keyword evidence="2" id="KW-1185">Reference proteome</keyword>
<dbReference type="Proteomes" id="UP000243904">
    <property type="component" value="Chromosome I"/>
</dbReference>
<sequence>MTEYEGYRIEPFQPEPGRWRARITRLDGKELKTAVPPAAQAFLDTMDTVSYGHAVELAKQAIDGGGID</sequence>
<dbReference type="AlphaFoldDB" id="A0A1H1QN13"/>
<reference evidence="2" key="1">
    <citation type="submission" date="2016-10" db="EMBL/GenBank/DDBJ databases">
        <authorList>
            <person name="Varghese N."/>
            <person name="Submissions S."/>
        </authorList>
    </citation>
    <scope>NUCLEOTIDE SEQUENCE [LARGE SCALE GENOMIC DNA]</scope>
    <source>
        <strain evidence="2">GAS369</strain>
    </source>
</reference>
<accession>A0A1H1QN13</accession>
<gene>
    <name evidence="1" type="ORF">SAMN05444158_1449</name>
</gene>
<proteinExistence type="predicted"/>
<name>A0A1H1QN13_9BRAD</name>